<protein>
    <submittedName>
        <fullName evidence="3">Protease</fullName>
    </submittedName>
</protein>
<reference evidence="4" key="1">
    <citation type="journal article" date="2019" name="Int. J. Syst. Evol. Microbiol.">
        <title>The Global Catalogue of Microorganisms (GCM) 10K type strain sequencing project: providing services to taxonomists for standard genome sequencing and annotation.</title>
        <authorList>
            <consortium name="The Broad Institute Genomics Platform"/>
            <consortium name="The Broad Institute Genome Sequencing Center for Infectious Disease"/>
            <person name="Wu L."/>
            <person name="Ma J."/>
        </authorList>
    </citation>
    <scope>NUCLEOTIDE SEQUENCE [LARGE SCALE GENOMIC DNA]</scope>
    <source>
        <strain evidence="4">CGMCC 1.13574</strain>
    </source>
</reference>
<dbReference type="Gene3D" id="2.40.50.140">
    <property type="entry name" value="Nucleic acid-binding proteins"/>
    <property type="match status" value="1"/>
</dbReference>
<dbReference type="EMBL" id="JBHUIO010000008">
    <property type="protein sequence ID" value="MFD2171062.1"/>
    <property type="molecule type" value="Genomic_DNA"/>
</dbReference>
<keyword evidence="1" id="KW-0812">Transmembrane</keyword>
<keyword evidence="3" id="KW-0378">Hydrolase</keyword>
<name>A0ABW4ZYI1_9BACL</name>
<keyword evidence="4" id="KW-1185">Reference proteome</keyword>
<evidence type="ECO:0000259" key="2">
    <source>
        <dbReference type="Pfam" id="PF25842"/>
    </source>
</evidence>
<feature type="transmembrane region" description="Helical" evidence="1">
    <location>
        <begin position="6"/>
        <end position="26"/>
    </location>
</feature>
<gene>
    <name evidence="3" type="ORF">ACFSOY_13860</name>
</gene>
<feature type="transmembrane region" description="Helical" evidence="1">
    <location>
        <begin position="33"/>
        <end position="53"/>
    </location>
</feature>
<evidence type="ECO:0000313" key="3">
    <source>
        <dbReference type="EMBL" id="MFD2171062.1"/>
    </source>
</evidence>
<organism evidence="3 4">
    <name type="scientific">Tumebacillus lipolyticus</name>
    <dbReference type="NCBI Taxonomy" id="1280370"/>
    <lineage>
        <taxon>Bacteria</taxon>
        <taxon>Bacillati</taxon>
        <taxon>Bacillota</taxon>
        <taxon>Bacilli</taxon>
        <taxon>Bacillales</taxon>
        <taxon>Alicyclobacillaceae</taxon>
        <taxon>Tumebacillus</taxon>
    </lineage>
</organism>
<evidence type="ECO:0000256" key="1">
    <source>
        <dbReference type="SAM" id="Phobius"/>
    </source>
</evidence>
<dbReference type="Proteomes" id="UP001597343">
    <property type="component" value="Unassembled WGS sequence"/>
</dbReference>
<dbReference type="InterPro" id="IPR012340">
    <property type="entry name" value="NA-bd_OB-fold"/>
</dbReference>
<feature type="transmembrane region" description="Helical" evidence="1">
    <location>
        <begin position="59"/>
        <end position="84"/>
    </location>
</feature>
<dbReference type="Pfam" id="PF25842">
    <property type="entry name" value="NfeD_TM"/>
    <property type="match status" value="1"/>
</dbReference>
<dbReference type="GO" id="GO:0008233">
    <property type="term" value="F:peptidase activity"/>
    <property type="evidence" value="ECO:0007669"/>
    <property type="project" value="UniProtKB-KW"/>
</dbReference>
<keyword evidence="3" id="KW-0645">Protease</keyword>
<sequence>MLELFYGCLIGGILFAVITLIFGHLFHIAGPEAFDPVIIVGWITSFGGTGVLLTTYTSLATWTVVFLAVTVALFLSIMLFFFYVKPMKRSENSTAFSLQDLTGRIGEVSVSIPAEGYGEVVLKIGAGLTNQIAASFDREAVPTGTKVLVVEAKESTLYVSRYDELD</sequence>
<feature type="domain" description="Membrane protein NfeD2 N-terminal transmembrane" evidence="2">
    <location>
        <begin position="3"/>
        <end position="92"/>
    </location>
</feature>
<dbReference type="RefSeq" id="WP_386047551.1">
    <property type="nucleotide sequence ID" value="NZ_JBHUIO010000008.1"/>
</dbReference>
<proteinExistence type="predicted"/>
<keyword evidence="1" id="KW-1133">Transmembrane helix</keyword>
<keyword evidence="1" id="KW-0472">Membrane</keyword>
<dbReference type="InterPro" id="IPR058653">
    <property type="entry name" value="NfeD2_TM"/>
</dbReference>
<dbReference type="GO" id="GO:0006508">
    <property type="term" value="P:proteolysis"/>
    <property type="evidence" value="ECO:0007669"/>
    <property type="project" value="UniProtKB-KW"/>
</dbReference>
<evidence type="ECO:0000313" key="4">
    <source>
        <dbReference type="Proteomes" id="UP001597343"/>
    </source>
</evidence>
<comment type="caution">
    <text evidence="3">The sequence shown here is derived from an EMBL/GenBank/DDBJ whole genome shotgun (WGS) entry which is preliminary data.</text>
</comment>
<accession>A0ABW4ZYI1</accession>